<dbReference type="PANTHER" id="PTHR23101:SF25">
    <property type="entry name" value="GTPASE-ACTIVATING PROTEIN AND VPS9 DOMAIN-CONTAINING PROTEIN 1"/>
    <property type="match status" value="1"/>
</dbReference>
<sequence>MSHATLRGSTELATHRLSPPTSAAGTPLKIGSWLESSGGMEEETAPPRITVYERRSSKEEQIRWLRAQSNDVSETIAYNVLKCFSNPLKGKRPRILKLTDVGIENCKAKTGLPSSVRAYSSVTTVNLKNIDTIAITYDDGNHQYVYESPQALEISQEIVCRAAIRRTVARHRVLVEEEIEKEELRPRSRPVNIRRSARSQPGNIIHEELFNHVMKILTMKDSLENQAITRYVNKFDVIMRNPKMATTNCRSFMDGIKNNFEKQHMDQFCQLQSRLAESLPNQNSLIDLETVIERAIQQLIIQPLQDKLIQCTKHTTRETDEIIQAKVATLSKYPQEVFGVPTGLASLQINWQRAVTHMDNVTKRNLLPIDRIAAIVKASEMIAEIMKSNADDPMSFVPADEFLPIMIYVLCQSRLTEMETLCEYLYSTCDAETLAGEYGYYLTTFVSAVSYIKKVDPAEFGEREEDRKRGMKKAASDYSLSQKLERLTMTRVKPSRTLGESVKAEPVVIKF</sequence>
<dbReference type="GO" id="GO:0031267">
    <property type="term" value="F:small GTPase binding"/>
    <property type="evidence" value="ECO:0007669"/>
    <property type="project" value="TreeGrafter"/>
</dbReference>
<dbReference type="InterPro" id="IPR045046">
    <property type="entry name" value="Vps9-like"/>
</dbReference>
<dbReference type="EMBL" id="MDYQ01000002">
    <property type="protein sequence ID" value="PRP89550.1"/>
    <property type="molecule type" value="Genomic_DNA"/>
</dbReference>
<dbReference type="SUPFAM" id="SSF109993">
    <property type="entry name" value="VPS9 domain"/>
    <property type="match status" value="1"/>
</dbReference>
<dbReference type="Pfam" id="PF02204">
    <property type="entry name" value="VPS9"/>
    <property type="match status" value="1"/>
</dbReference>
<evidence type="ECO:0000313" key="4">
    <source>
        <dbReference type="Proteomes" id="UP000241769"/>
    </source>
</evidence>
<dbReference type="Proteomes" id="UP000241769">
    <property type="component" value="Unassembled WGS sequence"/>
</dbReference>
<dbReference type="InterPro" id="IPR037191">
    <property type="entry name" value="VPS9_dom_sf"/>
</dbReference>
<evidence type="ECO:0000313" key="3">
    <source>
        <dbReference type="EMBL" id="PRP89550.1"/>
    </source>
</evidence>
<dbReference type="GO" id="GO:0005085">
    <property type="term" value="F:guanyl-nucleotide exchange factor activity"/>
    <property type="evidence" value="ECO:0007669"/>
    <property type="project" value="InterPro"/>
</dbReference>
<dbReference type="PANTHER" id="PTHR23101">
    <property type="entry name" value="RAB GDP/GTP EXCHANGE FACTOR"/>
    <property type="match status" value="1"/>
</dbReference>
<dbReference type="GO" id="GO:0016192">
    <property type="term" value="P:vesicle-mediated transport"/>
    <property type="evidence" value="ECO:0007669"/>
    <property type="project" value="InterPro"/>
</dbReference>
<reference evidence="3 4" key="1">
    <citation type="journal article" date="2018" name="Genome Biol. Evol.">
        <title>Multiple Roots of Fruiting Body Formation in Amoebozoa.</title>
        <authorList>
            <person name="Hillmann F."/>
            <person name="Forbes G."/>
            <person name="Novohradska S."/>
            <person name="Ferling I."/>
            <person name="Riege K."/>
            <person name="Groth M."/>
            <person name="Westermann M."/>
            <person name="Marz M."/>
            <person name="Spaller T."/>
            <person name="Winckler T."/>
            <person name="Schaap P."/>
            <person name="Glockner G."/>
        </authorList>
    </citation>
    <scope>NUCLEOTIDE SEQUENCE [LARGE SCALE GENOMIC DNA]</scope>
    <source>
        <strain evidence="3 4">Jena</strain>
    </source>
</reference>
<dbReference type="InterPro" id="IPR003123">
    <property type="entry name" value="VPS9"/>
</dbReference>
<feature type="domain" description="VPS9" evidence="2">
    <location>
        <begin position="317"/>
        <end position="461"/>
    </location>
</feature>
<feature type="region of interest" description="Disordered" evidence="1">
    <location>
        <begin position="1"/>
        <end position="45"/>
    </location>
</feature>
<organism evidence="3 4">
    <name type="scientific">Planoprotostelium fungivorum</name>
    <dbReference type="NCBI Taxonomy" id="1890364"/>
    <lineage>
        <taxon>Eukaryota</taxon>
        <taxon>Amoebozoa</taxon>
        <taxon>Evosea</taxon>
        <taxon>Variosea</taxon>
        <taxon>Cavosteliida</taxon>
        <taxon>Cavosteliaceae</taxon>
        <taxon>Planoprotostelium</taxon>
    </lineage>
</organism>
<dbReference type="InParanoid" id="A0A2P6P033"/>
<dbReference type="SMART" id="SM00167">
    <property type="entry name" value="VPS9"/>
    <property type="match status" value="1"/>
</dbReference>
<dbReference type="Gene3D" id="1.20.1050.80">
    <property type="entry name" value="VPS9 domain"/>
    <property type="match status" value="1"/>
</dbReference>
<protein>
    <recommendedName>
        <fullName evidence="2">VPS9 domain-containing protein</fullName>
    </recommendedName>
</protein>
<dbReference type="GO" id="GO:0030139">
    <property type="term" value="C:endocytic vesicle"/>
    <property type="evidence" value="ECO:0007669"/>
    <property type="project" value="TreeGrafter"/>
</dbReference>
<dbReference type="PROSITE" id="PS51205">
    <property type="entry name" value="VPS9"/>
    <property type="match status" value="1"/>
</dbReference>
<proteinExistence type="predicted"/>
<gene>
    <name evidence="3" type="ORF">PROFUN_00814</name>
</gene>
<dbReference type="STRING" id="1890364.A0A2P6P033"/>
<name>A0A2P6P033_9EUKA</name>
<dbReference type="GO" id="GO:0005829">
    <property type="term" value="C:cytosol"/>
    <property type="evidence" value="ECO:0007669"/>
    <property type="project" value="TreeGrafter"/>
</dbReference>
<dbReference type="AlphaFoldDB" id="A0A2P6P033"/>
<dbReference type="OrthoDB" id="21085at2759"/>
<keyword evidence="4" id="KW-1185">Reference proteome</keyword>
<accession>A0A2P6P033</accession>
<evidence type="ECO:0000256" key="1">
    <source>
        <dbReference type="SAM" id="MobiDB-lite"/>
    </source>
</evidence>
<comment type="caution">
    <text evidence="3">The sequence shown here is derived from an EMBL/GenBank/DDBJ whole genome shotgun (WGS) entry which is preliminary data.</text>
</comment>
<evidence type="ECO:0000259" key="2">
    <source>
        <dbReference type="PROSITE" id="PS51205"/>
    </source>
</evidence>